<dbReference type="Gene3D" id="2.60.120.10">
    <property type="entry name" value="Jelly Rolls"/>
    <property type="match status" value="1"/>
</dbReference>
<dbReference type="InterPro" id="IPR051610">
    <property type="entry name" value="GPI/OXD"/>
</dbReference>
<accession>A0A096BE99</accession>
<evidence type="ECO:0000256" key="1">
    <source>
        <dbReference type="ARBA" id="ARBA00022723"/>
    </source>
</evidence>
<dbReference type="InterPro" id="IPR013096">
    <property type="entry name" value="Cupin_2"/>
</dbReference>
<dbReference type="EMBL" id="ADLO01000008">
    <property type="protein sequence ID" value="KGF57306.1"/>
    <property type="molecule type" value="Genomic_DNA"/>
</dbReference>
<name>A0A096BE99_FLAPL</name>
<dbReference type="PANTHER" id="PTHR35848:SF6">
    <property type="entry name" value="CUPIN TYPE-2 DOMAIN-CONTAINING PROTEIN"/>
    <property type="match status" value="1"/>
</dbReference>
<gene>
    <name evidence="3" type="ORF">HMPREF9460_00240</name>
</gene>
<dbReference type="Proteomes" id="UP000029585">
    <property type="component" value="Unassembled WGS sequence"/>
</dbReference>
<keyword evidence="4" id="KW-1185">Reference proteome</keyword>
<dbReference type="GO" id="GO:0046872">
    <property type="term" value="F:metal ion binding"/>
    <property type="evidence" value="ECO:0007669"/>
    <property type="project" value="UniProtKB-KW"/>
</dbReference>
<comment type="caution">
    <text evidence="3">The sequence shown here is derived from an EMBL/GenBank/DDBJ whole genome shotgun (WGS) entry which is preliminary data.</text>
</comment>
<dbReference type="HOGENOM" id="CLU_1923882_0_0_9"/>
<protein>
    <recommendedName>
        <fullName evidence="2">Cupin type-2 domain-containing protein</fullName>
    </recommendedName>
</protein>
<evidence type="ECO:0000313" key="3">
    <source>
        <dbReference type="EMBL" id="KGF57306.1"/>
    </source>
</evidence>
<dbReference type="PANTHER" id="PTHR35848">
    <property type="entry name" value="OXALATE-BINDING PROTEIN"/>
    <property type="match status" value="1"/>
</dbReference>
<dbReference type="InterPro" id="IPR014710">
    <property type="entry name" value="RmlC-like_jellyroll"/>
</dbReference>
<feature type="domain" description="Cupin type-2" evidence="2">
    <location>
        <begin position="48"/>
        <end position="114"/>
    </location>
</feature>
<sequence>MVITNWRQAAPTIVHQYGIDYKLLKGQADFSPDVPNYCMRGMLYVAYAMLQTGKSYEAHAHGDHEEVYYIIAGHGTMTINGERQSIRDGDAIFIPAGDTHSISNTGEEFLVFLAFAAQVPEDKAPVQGKEGC</sequence>
<dbReference type="RefSeq" id="WP_009257229.1">
    <property type="nucleotide sequence ID" value="NZ_KN174161.1"/>
</dbReference>
<dbReference type="SUPFAM" id="SSF51182">
    <property type="entry name" value="RmlC-like cupins"/>
    <property type="match status" value="1"/>
</dbReference>
<reference evidence="3 4" key="1">
    <citation type="submission" date="2011-08" db="EMBL/GenBank/DDBJ databases">
        <title>The Genome Sequence of Clostridium orbiscindens 1_3_50AFAA.</title>
        <authorList>
            <consortium name="The Broad Institute Genome Sequencing Platform"/>
            <person name="Earl A."/>
            <person name="Ward D."/>
            <person name="Feldgarden M."/>
            <person name="Gevers D."/>
            <person name="Daigneault M."/>
            <person name="Strauss J."/>
            <person name="Allen-Vercoe E."/>
            <person name="Young S.K."/>
            <person name="Zeng Q."/>
            <person name="Gargeya S."/>
            <person name="Fitzgerald M."/>
            <person name="Haas B."/>
            <person name="Abouelleil A."/>
            <person name="Alvarado L."/>
            <person name="Arachchi H.M."/>
            <person name="Berlin A."/>
            <person name="Brown A."/>
            <person name="Chapman S.B."/>
            <person name="Chen Z."/>
            <person name="Dunbar C."/>
            <person name="Freedman E."/>
            <person name="Gearin G."/>
            <person name="Gellesch M."/>
            <person name="Goldberg J."/>
            <person name="Griggs A."/>
            <person name="Gujja S."/>
            <person name="Heiman D."/>
            <person name="Howarth C."/>
            <person name="Larson L."/>
            <person name="Lui A."/>
            <person name="MacDonald P.J.P."/>
            <person name="Montmayeur A."/>
            <person name="Murphy C."/>
            <person name="Neiman D."/>
            <person name="Pearson M."/>
            <person name="Priest M."/>
            <person name="Roberts A."/>
            <person name="Saif S."/>
            <person name="Shea T."/>
            <person name="Shenoy N."/>
            <person name="Sisk P."/>
            <person name="Stolte C."/>
            <person name="Sykes S."/>
            <person name="Wortman J."/>
            <person name="Nusbaum C."/>
            <person name="Birren B."/>
        </authorList>
    </citation>
    <scope>NUCLEOTIDE SEQUENCE [LARGE SCALE GENOMIC DNA]</scope>
    <source>
        <strain evidence="3 4">1_3_50AFAA</strain>
    </source>
</reference>
<evidence type="ECO:0000259" key="2">
    <source>
        <dbReference type="Pfam" id="PF07883"/>
    </source>
</evidence>
<dbReference type="eggNOG" id="COG0662">
    <property type="taxonomic scope" value="Bacteria"/>
</dbReference>
<dbReference type="InterPro" id="IPR011051">
    <property type="entry name" value="RmlC_Cupin_sf"/>
</dbReference>
<evidence type="ECO:0000313" key="4">
    <source>
        <dbReference type="Proteomes" id="UP000029585"/>
    </source>
</evidence>
<dbReference type="PATRIC" id="fig|742738.3.peg.253"/>
<proteinExistence type="predicted"/>
<dbReference type="Pfam" id="PF07883">
    <property type="entry name" value="Cupin_2"/>
    <property type="match status" value="1"/>
</dbReference>
<keyword evidence="1" id="KW-0479">Metal-binding</keyword>
<organism evidence="3 4">
    <name type="scientific">Flavonifractor plautii 1_3_50AFAA</name>
    <dbReference type="NCBI Taxonomy" id="742738"/>
    <lineage>
        <taxon>Bacteria</taxon>
        <taxon>Bacillati</taxon>
        <taxon>Bacillota</taxon>
        <taxon>Clostridia</taxon>
        <taxon>Eubacteriales</taxon>
        <taxon>Oscillospiraceae</taxon>
        <taxon>Flavonifractor</taxon>
    </lineage>
</organism>
<dbReference type="AlphaFoldDB" id="A0A096BE99"/>